<evidence type="ECO:0000313" key="7">
    <source>
        <dbReference type="Proteomes" id="UP000095283"/>
    </source>
</evidence>
<dbReference type="GO" id="GO:0003712">
    <property type="term" value="F:transcription coregulator activity"/>
    <property type="evidence" value="ECO:0007669"/>
    <property type="project" value="InterPro"/>
</dbReference>
<evidence type="ECO:0000256" key="1">
    <source>
        <dbReference type="ARBA" id="ARBA00004123"/>
    </source>
</evidence>
<keyword evidence="3 6" id="KW-0805">Transcription regulation</keyword>
<dbReference type="GO" id="GO:0006369">
    <property type="term" value="P:termination of RNA polymerase II transcription"/>
    <property type="evidence" value="ECO:0007669"/>
    <property type="project" value="TreeGrafter"/>
</dbReference>
<dbReference type="Gene3D" id="2.40.320.10">
    <property type="entry name" value="Hypothetical Protein Pfu-838710-001"/>
    <property type="match status" value="1"/>
</dbReference>
<accession>A0A1I7XF68</accession>
<keyword evidence="5 6" id="KW-0539">Nucleus</keyword>
<comment type="subunit">
    <text evidence="6">Component of the Mediator complex.</text>
</comment>
<evidence type="ECO:0000256" key="2">
    <source>
        <dbReference type="ARBA" id="ARBA00009814"/>
    </source>
</evidence>
<evidence type="ECO:0000256" key="5">
    <source>
        <dbReference type="ARBA" id="ARBA00023242"/>
    </source>
</evidence>
<dbReference type="Pfam" id="PF09637">
    <property type="entry name" value="Med18"/>
    <property type="match status" value="1"/>
</dbReference>
<dbReference type="GO" id="GO:0070847">
    <property type="term" value="C:core mediator complex"/>
    <property type="evidence" value="ECO:0007669"/>
    <property type="project" value="TreeGrafter"/>
</dbReference>
<evidence type="ECO:0000313" key="8">
    <source>
        <dbReference type="WBParaSite" id="Hba_16106"/>
    </source>
</evidence>
<organism evidence="7 8">
    <name type="scientific">Heterorhabditis bacteriophora</name>
    <name type="common">Entomopathogenic nematode worm</name>
    <dbReference type="NCBI Taxonomy" id="37862"/>
    <lineage>
        <taxon>Eukaryota</taxon>
        <taxon>Metazoa</taxon>
        <taxon>Ecdysozoa</taxon>
        <taxon>Nematoda</taxon>
        <taxon>Chromadorea</taxon>
        <taxon>Rhabditida</taxon>
        <taxon>Rhabditina</taxon>
        <taxon>Rhabditomorpha</taxon>
        <taxon>Strongyloidea</taxon>
        <taxon>Heterorhabditidae</taxon>
        <taxon>Heterorhabditis</taxon>
    </lineage>
</organism>
<dbReference type="GO" id="GO:0016592">
    <property type="term" value="C:mediator complex"/>
    <property type="evidence" value="ECO:0007669"/>
    <property type="project" value="InterPro"/>
</dbReference>
<comment type="subcellular location">
    <subcellularLocation>
        <location evidence="1 6">Nucleus</location>
    </subcellularLocation>
</comment>
<dbReference type="PANTHER" id="PTHR13321:SF2">
    <property type="entry name" value="MEDIATOR OF RNA POLYMERASE II TRANSCRIPTION SUBUNIT 18"/>
    <property type="match status" value="1"/>
</dbReference>
<gene>
    <name evidence="6" type="primary">MED18</name>
</gene>
<dbReference type="InterPro" id="IPR019095">
    <property type="entry name" value="Mediator_Med18"/>
</dbReference>
<evidence type="ECO:0000256" key="3">
    <source>
        <dbReference type="ARBA" id="ARBA00023015"/>
    </source>
</evidence>
<reference evidence="8" key="1">
    <citation type="submission" date="2016-11" db="UniProtKB">
        <authorList>
            <consortium name="WormBaseParasite"/>
        </authorList>
    </citation>
    <scope>IDENTIFICATION</scope>
</reference>
<dbReference type="Proteomes" id="UP000095283">
    <property type="component" value="Unplaced"/>
</dbReference>
<keyword evidence="4 6" id="KW-0804">Transcription</keyword>
<protein>
    <recommendedName>
        <fullName evidence="6">Mediator of RNA polymerase II transcription subunit 18</fullName>
    </recommendedName>
    <alternativeName>
        <fullName evidence="6">Mediator complex subunit 18</fullName>
    </alternativeName>
</protein>
<comment type="similarity">
    <text evidence="2 6">Belongs to the Mediator complex subunit 18 family.</text>
</comment>
<comment type="function">
    <text evidence="6">Component of the Mediator complex, a coactivator involved in the regulated transcription of nearly all RNA polymerase II-dependent genes. Mediator functions as a bridge to convey information from gene-specific regulatory proteins to the basal RNA polymerase II transcription machinery. Mediator is recruited to promoters by direct interactions with regulatory proteins and serves as a scaffold for the assembly of a functional preinitiation complex with RNA polymerase II and the general transcription factors.</text>
</comment>
<sequence length="106" mass="11979">MNLGTMCLSSSGPEPDQKCPVIVRKVIDSVTYSHNMMEFVKTIGLRMDYEFIAKGTVWTNGKMKVVLSQIQKSEKRMEDLEGSNIEVVVENEQESDKVKSGDIFIM</sequence>
<evidence type="ECO:0000256" key="6">
    <source>
        <dbReference type="RuleBase" id="RU364150"/>
    </source>
</evidence>
<dbReference type="AlphaFoldDB" id="A0A1I7XF68"/>
<dbReference type="PANTHER" id="PTHR13321">
    <property type="entry name" value="MEDIATOR OF RNA POLYMERASE II TRANSCRIPTION, SUBUNIT 18"/>
    <property type="match status" value="1"/>
</dbReference>
<name>A0A1I7XF68_HETBA</name>
<evidence type="ECO:0000256" key="4">
    <source>
        <dbReference type="ARBA" id="ARBA00023163"/>
    </source>
</evidence>
<keyword evidence="7" id="KW-1185">Reference proteome</keyword>
<dbReference type="WBParaSite" id="Hba_16106">
    <property type="protein sequence ID" value="Hba_16106"/>
    <property type="gene ID" value="Hba_16106"/>
</dbReference>
<dbReference type="GO" id="GO:0006357">
    <property type="term" value="P:regulation of transcription by RNA polymerase II"/>
    <property type="evidence" value="ECO:0007669"/>
    <property type="project" value="InterPro"/>
</dbReference>
<keyword evidence="6" id="KW-0010">Activator</keyword>
<proteinExistence type="inferred from homology"/>